<dbReference type="Gene3D" id="1.10.275.20">
    <property type="entry name" value="Choline/Carnitine o-acyltransferase"/>
    <property type="match status" value="1"/>
</dbReference>
<accession>A0A1E3HFM6</accession>
<keyword evidence="12" id="KW-1185">Reference proteome</keyword>
<keyword evidence="5" id="KW-0443">Lipid metabolism</keyword>
<feature type="region of interest" description="Disordered" evidence="9">
    <location>
        <begin position="569"/>
        <end position="608"/>
    </location>
</feature>
<feature type="domain" description="Choline/carnitine acyltransferase" evidence="10">
    <location>
        <begin position="29"/>
        <end position="687"/>
    </location>
</feature>
<evidence type="ECO:0000259" key="10">
    <source>
        <dbReference type="Pfam" id="PF00755"/>
    </source>
</evidence>
<dbReference type="InterPro" id="IPR000542">
    <property type="entry name" value="Carn_acyl_trans"/>
</dbReference>
<dbReference type="EMBL" id="AWGJ01000010">
    <property type="protein sequence ID" value="ODN75158.1"/>
    <property type="molecule type" value="Genomic_DNA"/>
</dbReference>
<dbReference type="PROSITE" id="PS00440">
    <property type="entry name" value="ACYLTRANSF_C_2"/>
    <property type="match status" value="1"/>
</dbReference>
<gene>
    <name evidence="11" type="ORF">L202_06362</name>
</gene>
<reference evidence="11 12" key="1">
    <citation type="submission" date="2016-06" db="EMBL/GenBank/DDBJ databases">
        <title>Evolution of pathogenesis and genome organization in the Tremellales.</title>
        <authorList>
            <person name="Cuomo C."/>
            <person name="Litvintseva A."/>
            <person name="Heitman J."/>
            <person name="Chen Y."/>
            <person name="Sun S."/>
            <person name="Springer D."/>
            <person name="Dromer F."/>
            <person name="Young S."/>
            <person name="Zeng Q."/>
            <person name="Chapman S."/>
            <person name="Gujja S."/>
            <person name="Saif S."/>
            <person name="Birren B."/>
        </authorList>
    </citation>
    <scope>NUCLEOTIDE SEQUENCE [LARGE SCALE GENOMIC DNA]</scope>
    <source>
        <strain evidence="11 12">CBS 6039</strain>
    </source>
</reference>
<dbReference type="InterPro" id="IPR039551">
    <property type="entry name" value="Cho/carn_acyl_trans"/>
</dbReference>
<dbReference type="STRING" id="1295533.A0A1E3HFM6"/>
<comment type="caution">
    <text evidence="11">The sequence shown here is derived from an EMBL/GenBank/DDBJ whole genome shotgun (WGS) entry which is preliminary data.</text>
</comment>
<feature type="compositionally biased region" description="Pro residues" evidence="9">
    <location>
        <begin position="14"/>
        <end position="30"/>
    </location>
</feature>
<proteinExistence type="inferred from homology"/>
<keyword evidence="3 8" id="KW-0808">Transferase</keyword>
<dbReference type="FunFam" id="3.30.559.10:FF:000019">
    <property type="entry name" value="Carnitine acetyl transferase"/>
    <property type="match status" value="1"/>
</dbReference>
<dbReference type="RefSeq" id="XP_018990808.1">
    <property type="nucleotide sequence ID" value="XM_019140833.1"/>
</dbReference>
<dbReference type="GO" id="GO:0009437">
    <property type="term" value="P:carnitine metabolic process"/>
    <property type="evidence" value="ECO:0007669"/>
    <property type="project" value="TreeGrafter"/>
</dbReference>
<dbReference type="Gene3D" id="3.30.559.10">
    <property type="entry name" value="Chloramphenicol acetyltransferase-like domain"/>
    <property type="match status" value="2"/>
</dbReference>
<evidence type="ECO:0000256" key="3">
    <source>
        <dbReference type="ARBA" id="ARBA00022679"/>
    </source>
</evidence>
<dbReference type="Pfam" id="PF00755">
    <property type="entry name" value="Carn_acyltransf"/>
    <property type="match status" value="1"/>
</dbReference>
<dbReference type="GO" id="GO:0004092">
    <property type="term" value="F:carnitine O-acetyltransferase activity"/>
    <property type="evidence" value="ECO:0007669"/>
    <property type="project" value="TreeGrafter"/>
</dbReference>
<dbReference type="Proteomes" id="UP000094065">
    <property type="component" value="Unassembled WGS sequence"/>
</dbReference>
<evidence type="ECO:0000256" key="9">
    <source>
        <dbReference type="SAM" id="MobiDB-lite"/>
    </source>
</evidence>
<dbReference type="InterPro" id="IPR042572">
    <property type="entry name" value="Carn_acyl_trans_N"/>
</dbReference>
<dbReference type="OrthoDB" id="240216at2759"/>
<keyword evidence="6 8" id="KW-0012">Acyltransferase</keyword>
<keyword evidence="4" id="KW-0276">Fatty acid metabolism</keyword>
<evidence type="ECO:0000256" key="2">
    <source>
        <dbReference type="ARBA" id="ARBA00022448"/>
    </source>
</evidence>
<comment type="similarity">
    <text evidence="1 8">Belongs to the carnitine/choline acetyltransferase family.</text>
</comment>
<evidence type="ECO:0000313" key="12">
    <source>
        <dbReference type="Proteomes" id="UP000094065"/>
    </source>
</evidence>
<evidence type="ECO:0000256" key="4">
    <source>
        <dbReference type="ARBA" id="ARBA00022832"/>
    </source>
</evidence>
<dbReference type="GO" id="GO:0005739">
    <property type="term" value="C:mitochondrion"/>
    <property type="evidence" value="ECO:0007669"/>
    <property type="project" value="TreeGrafter"/>
</dbReference>
<keyword evidence="2" id="KW-0813">Transport</keyword>
<dbReference type="PANTHER" id="PTHR22589">
    <property type="entry name" value="CARNITINE O-ACYLTRANSFERASE"/>
    <property type="match status" value="1"/>
</dbReference>
<dbReference type="GO" id="GO:0006631">
    <property type="term" value="P:fatty acid metabolic process"/>
    <property type="evidence" value="ECO:0007669"/>
    <property type="project" value="UniProtKB-KW"/>
</dbReference>
<evidence type="ECO:0000313" key="11">
    <source>
        <dbReference type="EMBL" id="ODN75158.1"/>
    </source>
</evidence>
<evidence type="ECO:0000256" key="7">
    <source>
        <dbReference type="PIRSR" id="PIRSR600542-1"/>
    </source>
</evidence>
<dbReference type="FunFam" id="3.30.559.70:FF:000003">
    <property type="entry name" value="Carnitine acetyl transferase FacC"/>
    <property type="match status" value="1"/>
</dbReference>
<sequence length="780" mass="86845">MTTIPTLTKAPTINPNPNPRPPPPDLPKLPIPPLRDSCARYLRALEALQTPREHAKTKQVVREFLEDGEGDLWQKKLEEYAKDKESYIEEFWYESYLSHSDSVVLSLNPFFVLSSDVTPRANPQLSRAAALITSTLFFIHDLRNGLLQPDAIKNNPLDMSQYERLFGTCRVPTDTGCRMEVHGDSRHIAVVRRGQFYWFDCLDSKNRPLLSDREIFRNLDAIVKDAEKTPTAQIAENSLGVLTTESRKIWSGLRSDLINSNKLNRSCLDVVESALFVICLDDTEPVDTAELCSNFLCGGYKLESGVQVGTCTNRWYDKLQIIVCENGEAGVNFEHTGVDGHTVLRYAADVYTELVLLFAKTINPSTPSLFKAKMSPFAKSGKAPPPTPEEEIDTTPKKLEWQLTPDLRAGIKFAETRISDLICQNDSQALEFKGYGGAFIKRHGFSPDAFVQMAFQAAYYGLYGRVESTYEPAMTKAFLHGRTESIRTVQPESFSFVKTFCSDSATVQEKVSALRKACKRHSELTAECSKGLGQDRHFYALHCLAQKEVMAYESAHPSLSPREALRRFSMASQQPSSPPTNNKGNGKPDMNSINGHGASPPGADTFSPVIDLERPTIPALFTDPGYGLLGTSVLSTSNCGNPALRLFGFGPVTPEGYGIGYIIKDDGISVCMSSKHLQTRRLLSTLHAYLLEIRSMLILLWKDANERPETSFMDHFGVLRDAKTGKALQMVEQDEAGEGRDFGEEGMGGFGFFDVETQTQMPQSRRRRTLVGKTLSIAEY</sequence>
<feature type="active site" description="Proton acceptor" evidence="7">
    <location>
        <position position="335"/>
    </location>
</feature>
<feature type="region of interest" description="Disordered" evidence="9">
    <location>
        <begin position="1"/>
        <end position="30"/>
    </location>
</feature>
<dbReference type="Gene3D" id="3.30.559.70">
    <property type="entry name" value="Choline/Carnitine o-acyltransferase, domain 2"/>
    <property type="match status" value="1"/>
</dbReference>
<dbReference type="AlphaFoldDB" id="A0A1E3HFM6"/>
<dbReference type="InterPro" id="IPR023213">
    <property type="entry name" value="CAT-like_dom_sf"/>
</dbReference>
<evidence type="ECO:0000256" key="1">
    <source>
        <dbReference type="ARBA" id="ARBA00005232"/>
    </source>
</evidence>
<dbReference type="GeneID" id="30157671"/>
<dbReference type="PANTHER" id="PTHR22589:SF29">
    <property type="entry name" value="MITOCHONDRIAL CARNITINE O-ACETYLTRANSFERASE-RELATED"/>
    <property type="match status" value="1"/>
</dbReference>
<name>A0A1E3HFM6_9TREE</name>
<organism evidence="11 12">
    <name type="scientific">Cryptococcus amylolentus CBS 6039</name>
    <dbReference type="NCBI Taxonomy" id="1295533"/>
    <lineage>
        <taxon>Eukaryota</taxon>
        <taxon>Fungi</taxon>
        <taxon>Dikarya</taxon>
        <taxon>Basidiomycota</taxon>
        <taxon>Agaricomycotina</taxon>
        <taxon>Tremellomycetes</taxon>
        <taxon>Tremellales</taxon>
        <taxon>Cryptococcaceae</taxon>
        <taxon>Cryptococcus</taxon>
    </lineage>
</organism>
<evidence type="ECO:0000256" key="5">
    <source>
        <dbReference type="ARBA" id="ARBA00023098"/>
    </source>
</evidence>
<protein>
    <recommendedName>
        <fullName evidence="10">Choline/carnitine acyltransferase domain-containing protein</fullName>
    </recommendedName>
</protein>
<evidence type="ECO:0000256" key="8">
    <source>
        <dbReference type="RuleBase" id="RU003801"/>
    </source>
</evidence>
<feature type="compositionally biased region" description="Polar residues" evidence="9">
    <location>
        <begin position="570"/>
        <end position="584"/>
    </location>
</feature>
<dbReference type="SUPFAM" id="SSF52777">
    <property type="entry name" value="CoA-dependent acyltransferases"/>
    <property type="match status" value="2"/>
</dbReference>
<evidence type="ECO:0000256" key="6">
    <source>
        <dbReference type="ARBA" id="ARBA00023315"/>
    </source>
</evidence>
<dbReference type="InterPro" id="IPR042231">
    <property type="entry name" value="Cho/carn_acyl_trans_2"/>
</dbReference>